<keyword evidence="1" id="KW-0812">Transmembrane</keyword>
<accession>A0ABR2ZNF3</accession>
<comment type="caution">
    <text evidence="2">The sequence shown here is derived from an EMBL/GenBank/DDBJ whole genome shotgun (WGS) entry which is preliminary data.</text>
</comment>
<dbReference type="PANTHER" id="PTHR37488:SF2">
    <property type="entry name" value="DUF1275 DOMAIN-CONTAINING PROTEIN"/>
    <property type="match status" value="1"/>
</dbReference>
<keyword evidence="3" id="KW-1185">Reference proteome</keyword>
<gene>
    <name evidence="2" type="ORF">AAF712_011201</name>
</gene>
<feature type="transmembrane region" description="Helical" evidence="1">
    <location>
        <begin position="260"/>
        <end position="280"/>
    </location>
</feature>
<evidence type="ECO:0000313" key="3">
    <source>
        <dbReference type="Proteomes" id="UP001437256"/>
    </source>
</evidence>
<organism evidence="2 3">
    <name type="scientific">Marasmius tenuissimus</name>
    <dbReference type="NCBI Taxonomy" id="585030"/>
    <lineage>
        <taxon>Eukaryota</taxon>
        <taxon>Fungi</taxon>
        <taxon>Dikarya</taxon>
        <taxon>Basidiomycota</taxon>
        <taxon>Agaricomycotina</taxon>
        <taxon>Agaricomycetes</taxon>
        <taxon>Agaricomycetidae</taxon>
        <taxon>Agaricales</taxon>
        <taxon>Marasmiineae</taxon>
        <taxon>Marasmiaceae</taxon>
        <taxon>Marasmius</taxon>
    </lineage>
</organism>
<sequence length="290" mass="31351">MSTPVATPEIERKSDVEQGVAPTTLPAAPRNKISSFLQHLQQDVDPQQCTVPLAAFCFMTGFMDAVCFSAIFVWCGFQTGNFIQLAVALARLFEGPPGSRDTSFHIADQQALASLIAFNVGAFFGRWGDHIGAQKRLWLCIGTFIQALLTMAAALTIWKSGSPAIADERGDPAWTNFLSFAAIVFMSASLGVQGIQGKRLNTQFTTTVVLTTVWVELMTDPSLFNLKRKVITRDHKLMAAGSLFIGAFVSRAILGQIGSAGTLGIGVGFRILITFAWLFVPAKQVKNSAK</sequence>
<name>A0ABR2ZNF3_9AGAR</name>
<reference evidence="2 3" key="1">
    <citation type="submission" date="2024-05" db="EMBL/GenBank/DDBJ databases">
        <title>A draft genome resource for the thread blight pathogen Marasmius tenuissimus strain MS-2.</title>
        <authorList>
            <person name="Yulfo-Soto G.E."/>
            <person name="Baruah I.K."/>
            <person name="Amoako-Attah I."/>
            <person name="Bukari Y."/>
            <person name="Meinhardt L.W."/>
            <person name="Bailey B.A."/>
            <person name="Cohen S.P."/>
        </authorList>
    </citation>
    <scope>NUCLEOTIDE SEQUENCE [LARGE SCALE GENOMIC DNA]</scope>
    <source>
        <strain evidence="2 3">MS-2</strain>
    </source>
</reference>
<dbReference type="EMBL" id="JBBXMP010000119">
    <property type="protein sequence ID" value="KAL0061917.1"/>
    <property type="molecule type" value="Genomic_DNA"/>
</dbReference>
<dbReference type="Proteomes" id="UP001437256">
    <property type="component" value="Unassembled WGS sequence"/>
</dbReference>
<dbReference type="Pfam" id="PF06912">
    <property type="entry name" value="DUF1275"/>
    <property type="match status" value="1"/>
</dbReference>
<keyword evidence="1" id="KW-1133">Transmembrane helix</keyword>
<feature type="transmembrane region" description="Helical" evidence="1">
    <location>
        <begin position="137"/>
        <end position="158"/>
    </location>
</feature>
<proteinExistence type="predicted"/>
<feature type="transmembrane region" description="Helical" evidence="1">
    <location>
        <begin position="237"/>
        <end position="254"/>
    </location>
</feature>
<evidence type="ECO:0000256" key="1">
    <source>
        <dbReference type="SAM" id="Phobius"/>
    </source>
</evidence>
<evidence type="ECO:0008006" key="4">
    <source>
        <dbReference type="Google" id="ProtNLM"/>
    </source>
</evidence>
<evidence type="ECO:0000313" key="2">
    <source>
        <dbReference type="EMBL" id="KAL0061917.1"/>
    </source>
</evidence>
<feature type="transmembrane region" description="Helical" evidence="1">
    <location>
        <begin position="173"/>
        <end position="192"/>
    </location>
</feature>
<dbReference type="PANTHER" id="PTHR37488">
    <property type="entry name" value="DUF1275 DOMAIN-CONTAINING PROTEIN"/>
    <property type="match status" value="1"/>
</dbReference>
<dbReference type="InterPro" id="IPR010699">
    <property type="entry name" value="DUF1275"/>
</dbReference>
<feature type="transmembrane region" description="Helical" evidence="1">
    <location>
        <begin position="53"/>
        <end position="75"/>
    </location>
</feature>
<keyword evidence="1" id="KW-0472">Membrane</keyword>
<protein>
    <recommendedName>
        <fullName evidence="4">DUF1275 domain protein</fullName>
    </recommendedName>
</protein>